<evidence type="ECO:0000256" key="1">
    <source>
        <dbReference type="SAM" id="SignalP"/>
    </source>
</evidence>
<dbReference type="EMBL" id="FRBT01000001">
    <property type="protein sequence ID" value="SHL19934.1"/>
    <property type="molecule type" value="Genomic_DNA"/>
</dbReference>
<dbReference type="OrthoDB" id="752993at2"/>
<reference evidence="3" key="1">
    <citation type="submission" date="2016-11" db="EMBL/GenBank/DDBJ databases">
        <authorList>
            <person name="Varghese N."/>
            <person name="Submissions S."/>
        </authorList>
    </citation>
    <scope>NUCLEOTIDE SEQUENCE [LARGE SCALE GENOMIC DNA]</scope>
    <source>
        <strain evidence="3">DSM 24724</strain>
    </source>
</reference>
<proteinExistence type="predicted"/>
<dbReference type="PROSITE" id="PS51257">
    <property type="entry name" value="PROKAR_LIPOPROTEIN"/>
    <property type="match status" value="1"/>
</dbReference>
<sequence>MKIKYILVLALPLLITSCCNTISTTKTAYKISETTALKSNWNFNSKEWFLEKDTLTGTGGPMHWGVIESKKKLPANYEITFNANMTKESLFEIMLNIDKENYIRTYLYQIDQNIVIGKGVYHKNSDEYDKRGGPTLFKKVMKLENNKWYSIKIKVQNNQLYFSVDNTSFLECSIEKSNLSPKGKLGFITNGEVKITDLTIKAIQ</sequence>
<dbReference type="Proteomes" id="UP000184028">
    <property type="component" value="Unassembled WGS sequence"/>
</dbReference>
<keyword evidence="3" id="KW-1185">Reference proteome</keyword>
<gene>
    <name evidence="2" type="ORF">SAMN05444484_101674</name>
</gene>
<dbReference type="RefSeq" id="WP_068843053.1">
    <property type="nucleotide sequence ID" value="NZ_FRBT01000001.1"/>
</dbReference>
<name>A0A1M6YNN2_9FLAO</name>
<organism evidence="2 3">
    <name type="scientific">Flavobacterium chilense</name>
    <dbReference type="NCBI Taxonomy" id="946677"/>
    <lineage>
        <taxon>Bacteria</taxon>
        <taxon>Pseudomonadati</taxon>
        <taxon>Bacteroidota</taxon>
        <taxon>Flavobacteriia</taxon>
        <taxon>Flavobacteriales</taxon>
        <taxon>Flavobacteriaceae</taxon>
        <taxon>Flavobacterium</taxon>
    </lineage>
</organism>
<dbReference type="STRING" id="946677.SAMN05444484_101674"/>
<feature type="chain" id="PRO_5009922942" description="3-keto-disaccharide hydrolase domain-containing protein" evidence="1">
    <location>
        <begin position="21"/>
        <end position="204"/>
    </location>
</feature>
<dbReference type="AlphaFoldDB" id="A0A1M6YNN2"/>
<dbReference type="Gene3D" id="2.60.120.560">
    <property type="entry name" value="Exo-inulinase, domain 1"/>
    <property type="match status" value="1"/>
</dbReference>
<keyword evidence="1" id="KW-0732">Signal</keyword>
<evidence type="ECO:0008006" key="4">
    <source>
        <dbReference type="Google" id="ProtNLM"/>
    </source>
</evidence>
<accession>A0A1M6YNN2</accession>
<evidence type="ECO:0000313" key="2">
    <source>
        <dbReference type="EMBL" id="SHL19934.1"/>
    </source>
</evidence>
<feature type="signal peptide" evidence="1">
    <location>
        <begin position="1"/>
        <end position="20"/>
    </location>
</feature>
<protein>
    <recommendedName>
        <fullName evidence="4">3-keto-disaccharide hydrolase domain-containing protein</fullName>
    </recommendedName>
</protein>
<evidence type="ECO:0000313" key="3">
    <source>
        <dbReference type="Proteomes" id="UP000184028"/>
    </source>
</evidence>